<reference evidence="1" key="1">
    <citation type="journal article" date="2014" name="Nat. Commun.">
        <title>The tobacco genome sequence and its comparison with those of tomato and potato.</title>
        <authorList>
            <person name="Sierro N."/>
            <person name="Battey J.N."/>
            <person name="Ouadi S."/>
            <person name="Bakaher N."/>
            <person name="Bovet L."/>
            <person name="Willig A."/>
            <person name="Goepfert S."/>
            <person name="Peitsch M.C."/>
            <person name="Ivanov N.V."/>
        </authorList>
    </citation>
    <scope>NUCLEOTIDE SEQUENCE [LARGE SCALE GENOMIC DNA]</scope>
</reference>
<sequence>MTSFFVSMKVKNELVGNLRNFRRKMTNIKVLLILLLLPAAAFLLPGAAESGSGQSLVEWEILSKLNYSSQIRLHPHLLLLVTVPWSGESRSLMNELADVVAHDQGIFGSLKLMVLYRSSERMLADAVGADEGITIFYYHHSHPHKYLGRLRVQNILSSLHYVMSLLPEQFPFKILKTPEDIEIFLGSTDKALILSEFCGWTQKLLAKGGSNNSEHGFGFHEQFNGTIAAKENENQGLENANMDCGVDNRFSDMPWLSEFTSANNSAFLAAENMSLNSGASCKIDEFQHFESFLSKFLTVARDLFLPPERLRFGLVLDRALLSSLNIKDSGSWLVTLHFAGCPSCLKVLREGDDLKAFAKIQAWPVAELEDDVDDLENALPANKPSVVLFIDRSSDSLKIREKSRKALDSFREFALKIQMSNEMSEPKAFRLQKTSLKAFQASRSTSKHPKVGLLSASQKINIKDKMSIVVLNQGKQVILEDLVSGLQGSTLHEVLAYSLQQKKEVKLSSLAKDARFQLLSEDFDIKTVQALPGQTEVQSNKASELLVEGVSEGIIDPDRKAKLHEDAILGKQYNEQSESNKVKPSHVCQKDAETILVHTEVQSDELCPLEGALVRPIDSGKDQMPHVEEGKHIEQIKPVNTELQNDEKNLLEDESSQKSVNFGHDGMLEVATSPNAEETVEKLDEQNEKRNFRSSFFFLDGHYRRLRALTSGSNIPSVVLIDPTSQQHYVLSEQTDFSCTLLSEFLDGFLNGSLHPYQQSEHVVPTIRDAPIPPFVNLDFHEADSIPRVTVHMFNELVFYNQPDSKNAGNSRDKDVLVLFSNSWCGFCQRMELVVREVYRAIKGYTKTLRNGFKNEKLSLNRVKFVADEASNANLKFPMIYLMDCTLNDCSPILKSAVQRELYPSLLLFPAGRKKAIPYGGDIVVSNIINFLAHHGGHFYDLLQEKGILWSEGEPGINHNMNAEAPPFKNLPHEIILQEGPLTLDVQFSQNRAPLSSSAKISPHVIVGSILVATEKLLNVHPFDGSKVLVVKVNQSTGFQGLIVNKHISWDSLDELEDNLQLLKEAPLSFGGPIMKRGMPLVSLSRKYIVNQSMEVLPNVYFLDHRATISIIEELRLGNQSIHDFWFFLGFSSWGWGQLFDEISEGAWIVRNYDEEQIDGAWR</sequence>
<keyword evidence="1" id="KW-1185">Reference proteome</keyword>
<accession>A0AC58SCK5</accession>
<proteinExistence type="predicted"/>
<reference evidence="2" key="2">
    <citation type="submission" date="2025-08" db="UniProtKB">
        <authorList>
            <consortium name="RefSeq"/>
        </authorList>
    </citation>
    <scope>IDENTIFICATION</scope>
    <source>
        <tissue evidence="2">Leaf</tissue>
    </source>
</reference>
<protein>
    <submittedName>
        <fullName evidence="2">Uncharacterized protein LOC107779487 isoform X1</fullName>
    </submittedName>
</protein>
<dbReference type="Proteomes" id="UP000790787">
    <property type="component" value="Chromosome 12"/>
</dbReference>
<organism evidence="1 2">
    <name type="scientific">Nicotiana tabacum</name>
    <name type="common">Common tobacco</name>
    <dbReference type="NCBI Taxonomy" id="4097"/>
    <lineage>
        <taxon>Eukaryota</taxon>
        <taxon>Viridiplantae</taxon>
        <taxon>Streptophyta</taxon>
        <taxon>Embryophyta</taxon>
        <taxon>Tracheophyta</taxon>
        <taxon>Spermatophyta</taxon>
        <taxon>Magnoliopsida</taxon>
        <taxon>eudicotyledons</taxon>
        <taxon>Gunneridae</taxon>
        <taxon>Pentapetalae</taxon>
        <taxon>asterids</taxon>
        <taxon>lamiids</taxon>
        <taxon>Solanales</taxon>
        <taxon>Solanaceae</taxon>
        <taxon>Nicotianoideae</taxon>
        <taxon>Nicotianeae</taxon>
        <taxon>Nicotiana</taxon>
    </lineage>
</organism>
<evidence type="ECO:0000313" key="2">
    <source>
        <dbReference type="RefSeq" id="XP_075082702.1"/>
    </source>
</evidence>
<dbReference type="RefSeq" id="XP_075082702.1">
    <property type="nucleotide sequence ID" value="XM_075226601.1"/>
</dbReference>
<gene>
    <name evidence="2" type="primary">LOC107779487</name>
</gene>
<evidence type="ECO:0000313" key="1">
    <source>
        <dbReference type="Proteomes" id="UP000790787"/>
    </source>
</evidence>
<name>A0AC58SCK5_TOBAC</name>